<evidence type="ECO:0008006" key="3">
    <source>
        <dbReference type="Google" id="ProtNLM"/>
    </source>
</evidence>
<dbReference type="AlphaFoldDB" id="A0A6A5Z3Z7"/>
<name>A0A6A5Z3Z7_9PLEO</name>
<keyword evidence="2" id="KW-1185">Reference proteome</keyword>
<protein>
    <recommendedName>
        <fullName evidence="3">F-box domain-containing protein</fullName>
    </recommendedName>
</protein>
<accession>A0A6A5Z3Z7</accession>
<sequence length="231" mass="26504">MPGNTTYQQIPAVLSRLTALKALRIYFNNEWRNRISRDLEETLSIFSRGDHSTIVGTLSPAHSTLEVLQFGVSLGYSHDTRAYLDWVQPADTFTSFKCLRLLVISQEGLVGTASNTMKHPTALLPQSLEALRIFYPRYSLYDWIELIAPCREQLPNLRLLQLYIFNGRGDLFEKLRYTNSYYRTKKALGSIGTQFRLGCSTDIAREEWKDENYDPCTSDLVEFLESLDVQA</sequence>
<dbReference type="OrthoDB" id="3668232at2759"/>
<reference evidence="1" key="1">
    <citation type="journal article" date="2020" name="Stud. Mycol.">
        <title>101 Dothideomycetes genomes: a test case for predicting lifestyles and emergence of pathogens.</title>
        <authorList>
            <person name="Haridas S."/>
            <person name="Albert R."/>
            <person name="Binder M."/>
            <person name="Bloem J."/>
            <person name="Labutti K."/>
            <person name="Salamov A."/>
            <person name="Andreopoulos B."/>
            <person name="Baker S."/>
            <person name="Barry K."/>
            <person name="Bills G."/>
            <person name="Bluhm B."/>
            <person name="Cannon C."/>
            <person name="Castanera R."/>
            <person name="Culley D."/>
            <person name="Daum C."/>
            <person name="Ezra D."/>
            <person name="Gonzalez J."/>
            <person name="Henrissat B."/>
            <person name="Kuo A."/>
            <person name="Liang C."/>
            <person name="Lipzen A."/>
            <person name="Lutzoni F."/>
            <person name="Magnuson J."/>
            <person name="Mondo S."/>
            <person name="Nolan M."/>
            <person name="Ohm R."/>
            <person name="Pangilinan J."/>
            <person name="Park H.-J."/>
            <person name="Ramirez L."/>
            <person name="Alfaro M."/>
            <person name="Sun H."/>
            <person name="Tritt A."/>
            <person name="Yoshinaga Y."/>
            <person name="Zwiers L.-H."/>
            <person name="Turgeon B."/>
            <person name="Goodwin S."/>
            <person name="Spatafora J."/>
            <person name="Crous P."/>
            <person name="Grigoriev I."/>
        </authorList>
    </citation>
    <scope>NUCLEOTIDE SEQUENCE</scope>
    <source>
        <strain evidence="1">CBS 627.86</strain>
    </source>
</reference>
<dbReference type="EMBL" id="ML977326">
    <property type="protein sequence ID" value="KAF2114199.1"/>
    <property type="molecule type" value="Genomic_DNA"/>
</dbReference>
<evidence type="ECO:0000313" key="2">
    <source>
        <dbReference type="Proteomes" id="UP000799770"/>
    </source>
</evidence>
<dbReference type="Proteomes" id="UP000799770">
    <property type="component" value="Unassembled WGS sequence"/>
</dbReference>
<proteinExistence type="predicted"/>
<evidence type="ECO:0000313" key="1">
    <source>
        <dbReference type="EMBL" id="KAF2114199.1"/>
    </source>
</evidence>
<organism evidence="1 2">
    <name type="scientific">Lophiotrema nucula</name>
    <dbReference type="NCBI Taxonomy" id="690887"/>
    <lineage>
        <taxon>Eukaryota</taxon>
        <taxon>Fungi</taxon>
        <taxon>Dikarya</taxon>
        <taxon>Ascomycota</taxon>
        <taxon>Pezizomycotina</taxon>
        <taxon>Dothideomycetes</taxon>
        <taxon>Pleosporomycetidae</taxon>
        <taxon>Pleosporales</taxon>
        <taxon>Lophiotremataceae</taxon>
        <taxon>Lophiotrema</taxon>
    </lineage>
</organism>
<gene>
    <name evidence="1" type="ORF">BDV96DRAFT_647675</name>
</gene>